<dbReference type="EMBL" id="JADIKF010000039">
    <property type="protein sequence ID" value="MBM7130642.1"/>
    <property type="molecule type" value="Genomic_DNA"/>
</dbReference>
<accession>A0ABS2KHJ9</accession>
<comment type="caution">
    <text evidence="1">The sequence shown here is derived from an EMBL/GenBank/DDBJ whole genome shotgun (WGS) entry which is preliminary data.</text>
</comment>
<dbReference type="NCBIfam" id="NF047838">
    <property type="entry name" value="SCO4402_fam"/>
    <property type="match status" value="1"/>
</dbReference>
<protein>
    <recommendedName>
        <fullName evidence="3">CdiI immunity protein domain-containing protein</fullName>
    </recommendedName>
</protein>
<name>A0ABS2KHJ9_9GAMM</name>
<dbReference type="InterPro" id="IPR057705">
    <property type="entry name" value="DUF7945"/>
</dbReference>
<keyword evidence="2" id="KW-1185">Reference proteome</keyword>
<evidence type="ECO:0008006" key="3">
    <source>
        <dbReference type="Google" id="ProtNLM"/>
    </source>
</evidence>
<dbReference type="Pfam" id="PF25656">
    <property type="entry name" value="DUF7945"/>
    <property type="match status" value="1"/>
</dbReference>
<dbReference type="Proteomes" id="UP001430193">
    <property type="component" value="Unassembled WGS sequence"/>
</dbReference>
<evidence type="ECO:0000313" key="2">
    <source>
        <dbReference type="Proteomes" id="UP001430193"/>
    </source>
</evidence>
<proteinExistence type="predicted"/>
<evidence type="ECO:0000313" key="1">
    <source>
        <dbReference type="EMBL" id="MBM7130642.1"/>
    </source>
</evidence>
<sequence>MADLDKHYDMNVSASWKREEMIGLLEELSDRSTQERLWIRLESYPLSSGIDDVFHFFFDDTDLAQDVNSEIGHILSNASEAVAIRNLCNALDNLCQDLGDVGSGAYISHPDWPSLVHLAQAALIVLQKPS</sequence>
<reference evidence="1" key="1">
    <citation type="submission" date="2020-10" db="EMBL/GenBank/DDBJ databases">
        <title>Phylogeny of dyella-like bacteria.</title>
        <authorList>
            <person name="Fu J."/>
        </authorList>
    </citation>
    <scope>NUCLEOTIDE SEQUENCE</scope>
    <source>
        <strain evidence="1">DHON07</strain>
    </source>
</reference>
<gene>
    <name evidence="1" type="ORF">ISS99_13975</name>
</gene>
<dbReference type="RefSeq" id="WP_204632204.1">
    <property type="nucleotide sequence ID" value="NZ_BSOC01000002.1"/>
</dbReference>
<organism evidence="1 2">
    <name type="scientific">Dyella mobilis</name>
    <dbReference type="NCBI Taxonomy" id="1849582"/>
    <lineage>
        <taxon>Bacteria</taxon>
        <taxon>Pseudomonadati</taxon>
        <taxon>Pseudomonadota</taxon>
        <taxon>Gammaproteobacteria</taxon>
        <taxon>Lysobacterales</taxon>
        <taxon>Rhodanobacteraceae</taxon>
        <taxon>Dyella</taxon>
    </lineage>
</organism>